<dbReference type="GO" id="GO:0004622">
    <property type="term" value="F:phosphatidylcholine lysophospholipase activity"/>
    <property type="evidence" value="ECO:0007669"/>
    <property type="project" value="TreeGrafter"/>
</dbReference>
<reference evidence="3" key="1">
    <citation type="submission" date="2021-07" db="EMBL/GenBank/DDBJ databases">
        <authorList>
            <person name="Branca A.L. A."/>
        </authorList>
    </citation>
    <scope>NUCLEOTIDE SEQUENCE</scope>
</reference>
<accession>A0A9W4IYX9</accession>
<protein>
    <recommendedName>
        <fullName evidence="2">SGNH hydrolase-type esterase domain-containing protein</fullName>
    </recommendedName>
</protein>
<dbReference type="InterPro" id="IPR036514">
    <property type="entry name" value="SGNH_hydro_sf"/>
</dbReference>
<feature type="region of interest" description="Disordered" evidence="1">
    <location>
        <begin position="295"/>
        <end position="316"/>
    </location>
</feature>
<dbReference type="PANTHER" id="PTHR30383">
    <property type="entry name" value="THIOESTERASE 1/PROTEASE 1/LYSOPHOSPHOLIPASE L1"/>
    <property type="match status" value="1"/>
</dbReference>
<feature type="domain" description="SGNH hydrolase-type esterase" evidence="2">
    <location>
        <begin position="82"/>
        <end position="255"/>
    </location>
</feature>
<dbReference type="Gene3D" id="3.40.50.1110">
    <property type="entry name" value="SGNH hydrolase"/>
    <property type="match status" value="1"/>
</dbReference>
<comment type="caution">
    <text evidence="3">The sequence shown here is derived from an EMBL/GenBank/DDBJ whole genome shotgun (WGS) entry which is preliminary data.</text>
</comment>
<evidence type="ECO:0000313" key="3">
    <source>
        <dbReference type="EMBL" id="CAG8370293.1"/>
    </source>
</evidence>
<dbReference type="OrthoDB" id="77251at2759"/>
<evidence type="ECO:0000259" key="2">
    <source>
        <dbReference type="Pfam" id="PF13472"/>
    </source>
</evidence>
<dbReference type="CDD" id="cd01833">
    <property type="entry name" value="XynB_like"/>
    <property type="match status" value="1"/>
</dbReference>
<dbReference type="Proteomes" id="UP001152592">
    <property type="component" value="Unassembled WGS sequence"/>
</dbReference>
<dbReference type="AlphaFoldDB" id="A0A9W4IYX9"/>
<organism evidence="3 4">
    <name type="scientific">Penicillium salamii</name>
    <dbReference type="NCBI Taxonomy" id="1612424"/>
    <lineage>
        <taxon>Eukaryota</taxon>
        <taxon>Fungi</taxon>
        <taxon>Dikarya</taxon>
        <taxon>Ascomycota</taxon>
        <taxon>Pezizomycotina</taxon>
        <taxon>Eurotiomycetes</taxon>
        <taxon>Eurotiomycetidae</taxon>
        <taxon>Eurotiales</taxon>
        <taxon>Aspergillaceae</taxon>
        <taxon>Penicillium</taxon>
    </lineage>
</organism>
<dbReference type="SUPFAM" id="SSF52266">
    <property type="entry name" value="SGNH hydrolase"/>
    <property type="match status" value="1"/>
</dbReference>
<dbReference type="PANTHER" id="PTHR30383:SF31">
    <property type="entry name" value="SGNH HYDROLASE-TYPE ESTERASE DOMAIN-CONTAINING PROTEIN-RELATED"/>
    <property type="match status" value="1"/>
</dbReference>
<sequence>MSTSDGLSDIDNKKHGDPRVLANLQTMRHSTPHWAVWACLIWLSLSVVSAISLGDLDAKDVSTEVAIEARGTKPFMLRIMPLGASITQGYKSADGNGYRKWLRQQLRYAGWEVDMVGSRKTGTMRDNDHEGHVGFRIDQVAKVAKKTLPQKPNLILINAGTNDGLQDYKVDTAGERMDSLLTELYDAVPGTTIILSTLIPNGKKPVLVSEISQQYRDLVAKRRAQNDSLVLAEMSTFIKSTQLVDGIHPTADGYEEMAAVWWAAIQEAEKEGLLKAPNSTSTSNGTISKAREKALDDSTGDPDLPAYTAPAQPTGSSYGIRQAGQVDCLFLTIQVVLFNFVFALLA</sequence>
<evidence type="ECO:0000256" key="1">
    <source>
        <dbReference type="SAM" id="MobiDB-lite"/>
    </source>
</evidence>
<dbReference type="InterPro" id="IPR013830">
    <property type="entry name" value="SGNH_hydro"/>
</dbReference>
<proteinExistence type="predicted"/>
<dbReference type="EMBL" id="CAJVPD010000222">
    <property type="protein sequence ID" value="CAG8370293.1"/>
    <property type="molecule type" value="Genomic_DNA"/>
</dbReference>
<dbReference type="Pfam" id="PF13472">
    <property type="entry name" value="Lipase_GDSL_2"/>
    <property type="match status" value="1"/>
</dbReference>
<name>A0A9W4IYX9_9EURO</name>
<dbReference type="InterPro" id="IPR051532">
    <property type="entry name" value="Ester_Hydrolysis_Enzymes"/>
</dbReference>
<gene>
    <name evidence="3" type="ORF">PSALAMII_LOCUS4573</name>
</gene>
<evidence type="ECO:0000313" key="4">
    <source>
        <dbReference type="Proteomes" id="UP001152592"/>
    </source>
</evidence>